<dbReference type="PANTHER" id="PTHR23065:SF11">
    <property type="entry name" value="SYNDAPIN, ISOFORM C"/>
    <property type="match status" value="1"/>
</dbReference>
<evidence type="ECO:0000313" key="3">
    <source>
        <dbReference type="EMBL" id="PZC71403.1"/>
    </source>
</evidence>
<dbReference type="PROSITE" id="PS51741">
    <property type="entry name" value="F_BAR"/>
    <property type="match status" value="1"/>
</dbReference>
<dbReference type="SUPFAM" id="SSF103657">
    <property type="entry name" value="BAR/IMD domain-like"/>
    <property type="match status" value="1"/>
</dbReference>
<keyword evidence="4" id="KW-1185">Reference proteome</keyword>
<evidence type="ECO:0000313" key="4">
    <source>
        <dbReference type="Proteomes" id="UP000249218"/>
    </source>
</evidence>
<dbReference type="InterPro" id="IPR031160">
    <property type="entry name" value="F_BAR_dom"/>
</dbReference>
<keyword evidence="1" id="KW-0175">Coiled coil</keyword>
<dbReference type="OrthoDB" id="10255128at2759"/>
<dbReference type="Proteomes" id="UP000249218">
    <property type="component" value="Unassembled WGS sequence"/>
</dbReference>
<dbReference type="InterPro" id="IPR001060">
    <property type="entry name" value="FCH_dom"/>
</dbReference>
<dbReference type="GO" id="GO:0007010">
    <property type="term" value="P:cytoskeleton organization"/>
    <property type="evidence" value="ECO:0007669"/>
    <property type="project" value="TreeGrafter"/>
</dbReference>
<accession>A0A2W1BIA4</accession>
<dbReference type="PANTHER" id="PTHR23065">
    <property type="entry name" value="PROLINE-SERINE-THREONINE PHOSPHATASE INTERACTING PROTEIN 1"/>
    <property type="match status" value="1"/>
</dbReference>
<sequence length="165" mass="18755">MLFELSFVRGFSLFFFVVLKKAGVIFSFCVLVGIKSICLLLKIFFITGAVCECRTAMSHHSDEQALLTVASDSFWEPGNYKRTTRRVDDGHRLCGELQALVQERADIEKTYAKSLRGWAKKWNDLIEKGPEYGTMEAAWKGGMVEAERLSDLHLSVRDRLVNDLL</sequence>
<evidence type="ECO:0000259" key="2">
    <source>
        <dbReference type="PROSITE" id="PS51741"/>
    </source>
</evidence>
<feature type="domain" description="F-BAR" evidence="2">
    <location>
        <begin position="68"/>
        <end position="165"/>
    </location>
</feature>
<reference evidence="3 4" key="1">
    <citation type="journal article" date="2017" name="BMC Biol.">
        <title>Genomic innovations, transcriptional plasticity and gene loss underlying the evolution and divergence of two highly polyphagous and invasive Helicoverpa pest species.</title>
        <authorList>
            <person name="Pearce S.L."/>
            <person name="Clarke D.F."/>
            <person name="East P.D."/>
            <person name="Elfekih S."/>
            <person name="Gordon K.H."/>
            <person name="Jermiin L.S."/>
            <person name="McGaughran A."/>
            <person name="Oakeshott J.G."/>
            <person name="Papanikolaou A."/>
            <person name="Perera O.P."/>
            <person name="Rane R.V."/>
            <person name="Richards S."/>
            <person name="Tay W.T."/>
            <person name="Walsh T.K."/>
            <person name="Anderson A."/>
            <person name="Anderson C.J."/>
            <person name="Asgari S."/>
            <person name="Board P.G."/>
            <person name="Bretschneider A."/>
            <person name="Campbell P.M."/>
            <person name="Chertemps T."/>
            <person name="Christeller J.T."/>
            <person name="Coppin C.W."/>
            <person name="Downes S.J."/>
            <person name="Duan G."/>
            <person name="Farnsworth C.A."/>
            <person name="Good R.T."/>
            <person name="Han L.B."/>
            <person name="Han Y.C."/>
            <person name="Hatje K."/>
            <person name="Horne I."/>
            <person name="Huang Y.P."/>
            <person name="Hughes D.S."/>
            <person name="Jacquin-Joly E."/>
            <person name="James W."/>
            <person name="Jhangiani S."/>
            <person name="Kollmar M."/>
            <person name="Kuwar S.S."/>
            <person name="Li S."/>
            <person name="Liu N.Y."/>
            <person name="Maibeche M.T."/>
            <person name="Miller J.R."/>
            <person name="Montagne N."/>
            <person name="Perry T."/>
            <person name="Qu J."/>
            <person name="Song S.V."/>
            <person name="Sutton G.G."/>
            <person name="Vogel H."/>
            <person name="Walenz B.P."/>
            <person name="Xu W."/>
            <person name="Zhang H.J."/>
            <person name="Zou Z."/>
            <person name="Batterham P."/>
            <person name="Edwards O.R."/>
            <person name="Feyereisen R."/>
            <person name="Gibbs R.A."/>
            <person name="Heckel D.G."/>
            <person name="McGrath A."/>
            <person name="Robin C."/>
            <person name="Scherer S.E."/>
            <person name="Worley K.C."/>
            <person name="Wu Y.D."/>
        </authorList>
    </citation>
    <scope>NUCLEOTIDE SEQUENCE [LARGE SCALE GENOMIC DNA]</scope>
    <source>
        <strain evidence="3">Harm_GR_Male_#8</strain>
        <tissue evidence="3">Whole organism</tissue>
    </source>
</reference>
<gene>
    <name evidence="3" type="primary">HaOG213494</name>
    <name evidence="3" type="ORF">B5X24_HaOG213494</name>
</gene>
<organism evidence="3 4">
    <name type="scientific">Helicoverpa armigera</name>
    <name type="common">Cotton bollworm</name>
    <name type="synonym">Heliothis armigera</name>
    <dbReference type="NCBI Taxonomy" id="29058"/>
    <lineage>
        <taxon>Eukaryota</taxon>
        <taxon>Metazoa</taxon>
        <taxon>Ecdysozoa</taxon>
        <taxon>Arthropoda</taxon>
        <taxon>Hexapoda</taxon>
        <taxon>Insecta</taxon>
        <taxon>Pterygota</taxon>
        <taxon>Neoptera</taxon>
        <taxon>Endopterygota</taxon>
        <taxon>Lepidoptera</taxon>
        <taxon>Glossata</taxon>
        <taxon>Ditrysia</taxon>
        <taxon>Noctuoidea</taxon>
        <taxon>Noctuidae</taxon>
        <taxon>Heliothinae</taxon>
        <taxon>Helicoverpa</taxon>
    </lineage>
</organism>
<proteinExistence type="predicted"/>
<dbReference type="Gene3D" id="1.20.1270.60">
    <property type="entry name" value="Arfaptin homology (AH) domain/BAR domain"/>
    <property type="match status" value="1"/>
</dbReference>
<evidence type="ECO:0000256" key="1">
    <source>
        <dbReference type="PROSITE-ProRule" id="PRU01077"/>
    </source>
</evidence>
<dbReference type="GO" id="GO:0005886">
    <property type="term" value="C:plasma membrane"/>
    <property type="evidence" value="ECO:0007669"/>
    <property type="project" value="TreeGrafter"/>
</dbReference>
<dbReference type="EMBL" id="KZ150323">
    <property type="protein sequence ID" value="PZC71403.1"/>
    <property type="molecule type" value="Genomic_DNA"/>
</dbReference>
<dbReference type="GO" id="GO:0005543">
    <property type="term" value="F:phospholipid binding"/>
    <property type="evidence" value="ECO:0007669"/>
    <property type="project" value="TreeGrafter"/>
</dbReference>
<name>A0A2W1BIA4_HELAM</name>
<dbReference type="SMART" id="SM00055">
    <property type="entry name" value="FCH"/>
    <property type="match status" value="1"/>
</dbReference>
<dbReference type="GO" id="GO:0005768">
    <property type="term" value="C:endosome"/>
    <property type="evidence" value="ECO:0007669"/>
    <property type="project" value="TreeGrafter"/>
</dbReference>
<dbReference type="InterPro" id="IPR027267">
    <property type="entry name" value="AH/BAR_dom_sf"/>
</dbReference>
<protein>
    <recommendedName>
        <fullName evidence="2">F-BAR domain-containing protein</fullName>
    </recommendedName>
</protein>
<dbReference type="AlphaFoldDB" id="A0A2W1BIA4"/>
<dbReference type="Pfam" id="PF00611">
    <property type="entry name" value="FCH"/>
    <property type="match status" value="1"/>
</dbReference>
<dbReference type="GO" id="GO:0030100">
    <property type="term" value="P:regulation of endocytosis"/>
    <property type="evidence" value="ECO:0007669"/>
    <property type="project" value="TreeGrafter"/>
</dbReference>
<dbReference type="GO" id="GO:0097320">
    <property type="term" value="P:plasma membrane tubulation"/>
    <property type="evidence" value="ECO:0007669"/>
    <property type="project" value="TreeGrafter"/>
</dbReference>